<evidence type="ECO:0008006" key="4">
    <source>
        <dbReference type="Google" id="ProtNLM"/>
    </source>
</evidence>
<name>A0ABP8L0Q0_9BURK</name>
<dbReference type="Proteomes" id="UP001501788">
    <property type="component" value="Unassembled WGS sequence"/>
</dbReference>
<keyword evidence="3" id="KW-1185">Reference proteome</keyword>
<feature type="signal peptide" evidence="1">
    <location>
        <begin position="1"/>
        <end position="22"/>
    </location>
</feature>
<evidence type="ECO:0000256" key="1">
    <source>
        <dbReference type="SAM" id="SignalP"/>
    </source>
</evidence>
<organism evidence="2 3">
    <name type="scientific">Acidovorax lacteus</name>
    <dbReference type="NCBI Taxonomy" id="1924988"/>
    <lineage>
        <taxon>Bacteria</taxon>
        <taxon>Pseudomonadati</taxon>
        <taxon>Pseudomonadota</taxon>
        <taxon>Betaproteobacteria</taxon>
        <taxon>Burkholderiales</taxon>
        <taxon>Comamonadaceae</taxon>
        <taxon>Acidovorax</taxon>
    </lineage>
</organism>
<gene>
    <name evidence="2" type="ORF">GCM10023090_05730</name>
</gene>
<dbReference type="RefSeq" id="WP_345060985.1">
    <property type="nucleotide sequence ID" value="NZ_BAABEX010000004.1"/>
</dbReference>
<proteinExistence type="predicted"/>
<evidence type="ECO:0000313" key="3">
    <source>
        <dbReference type="Proteomes" id="UP001501788"/>
    </source>
</evidence>
<reference evidence="3" key="1">
    <citation type="journal article" date="2019" name="Int. J. Syst. Evol. Microbiol.">
        <title>The Global Catalogue of Microorganisms (GCM) 10K type strain sequencing project: providing services to taxonomists for standard genome sequencing and annotation.</title>
        <authorList>
            <consortium name="The Broad Institute Genomics Platform"/>
            <consortium name="The Broad Institute Genome Sequencing Center for Infectious Disease"/>
            <person name="Wu L."/>
            <person name="Ma J."/>
        </authorList>
    </citation>
    <scope>NUCLEOTIDE SEQUENCE [LARGE SCALE GENOMIC DNA]</scope>
    <source>
        <strain evidence="3">JCM 31890</strain>
    </source>
</reference>
<comment type="caution">
    <text evidence="2">The sequence shown here is derived from an EMBL/GenBank/DDBJ whole genome shotgun (WGS) entry which is preliminary data.</text>
</comment>
<feature type="chain" id="PRO_5045628350" description="VCBS repeat-containing protein" evidence="1">
    <location>
        <begin position="23"/>
        <end position="213"/>
    </location>
</feature>
<protein>
    <recommendedName>
        <fullName evidence="4">VCBS repeat-containing protein</fullName>
    </recommendedName>
</protein>
<sequence>MHPFAPLAFVAVGLTFASTAPAQPAVFASPAAALAALFPQQTFVEWTSTQGDWNGDGLRDLALIANEQNGPPDRQMEFRLVVLAGRGDGRYTLLSASSRYCKAQKFFNLDAKGPSLYATAVDKAEGDDLGSTTLQFRFNPRRGDFELLGKESVWTAQGRVEGRSSVNYLAGRLVRHERTAGRLKVAEDKRFAVPALPALQGFDCDTYESGGLP</sequence>
<evidence type="ECO:0000313" key="2">
    <source>
        <dbReference type="EMBL" id="GAA4419430.1"/>
    </source>
</evidence>
<dbReference type="EMBL" id="BAABEX010000004">
    <property type="protein sequence ID" value="GAA4419430.1"/>
    <property type="molecule type" value="Genomic_DNA"/>
</dbReference>
<accession>A0ABP8L0Q0</accession>
<keyword evidence="1" id="KW-0732">Signal</keyword>